<keyword evidence="3" id="KW-0067">ATP-binding</keyword>
<evidence type="ECO:0000313" key="4">
    <source>
        <dbReference type="EMBL" id="KXI30929.1"/>
    </source>
</evidence>
<evidence type="ECO:0000256" key="1">
    <source>
        <dbReference type="ARBA" id="ARBA00007381"/>
    </source>
</evidence>
<proteinExistence type="inferred from homology"/>
<dbReference type="Pfam" id="PF00012">
    <property type="entry name" value="HSP70"/>
    <property type="match status" value="1"/>
</dbReference>
<dbReference type="InterPro" id="IPR018181">
    <property type="entry name" value="Heat_shock_70_CS"/>
</dbReference>
<evidence type="ECO:0000256" key="2">
    <source>
        <dbReference type="ARBA" id="ARBA00022741"/>
    </source>
</evidence>
<organism evidence="4 5">
    <name type="scientific">Paraglaciecola hydrolytica</name>
    <dbReference type="NCBI Taxonomy" id="1799789"/>
    <lineage>
        <taxon>Bacteria</taxon>
        <taxon>Pseudomonadati</taxon>
        <taxon>Pseudomonadota</taxon>
        <taxon>Gammaproteobacteria</taxon>
        <taxon>Alteromonadales</taxon>
        <taxon>Alteromonadaceae</taxon>
        <taxon>Paraglaciecola</taxon>
    </lineage>
</organism>
<evidence type="ECO:0008006" key="6">
    <source>
        <dbReference type="Google" id="ProtNLM"/>
    </source>
</evidence>
<dbReference type="OrthoDB" id="9807934at2"/>
<dbReference type="AlphaFoldDB" id="A0A136A6R7"/>
<dbReference type="PROSITE" id="PS00329">
    <property type="entry name" value="HSP70_2"/>
    <property type="match status" value="1"/>
</dbReference>
<sequence>MFAGLDFGTSNCSIGVMHNGQPTLIPLEDGRTRLPSCLYIEKESSDLVILSEQEIAGRVSALKAGQTKTGTLQSDETFISIARKQLRKEQRDKTVNSKRTQSIVEALRTNGDVIFGEEAELSHVAEPENGFYIKSPKSFLGADISAAQKVVFTGIVEKMLAFIKQEAQYLKQCEIDQIVIGRPVNFHGLLGRDGNAQALDIIGSAALKVGYKQVEFLMEPVAAAYDYERQLTKDQLVLILDLGGGTTDCSMIQIGPSFVKQQDRQRGILSHTGQRIGGIDLDNKLALMALMPHFGKNAMLSNGLPVPNNLFRQAVSMNDVSAQQEFNASRTGKELDDYCKITTDPRLNRLKTLRDGKFGLRVSRSAEQAKILLSEQTPIALPLDYIENDFTIGISREQLSDAIADELRKFEVLMTEAIKQAGSLPDALYVTGGTAMSPVIQQWIHRVFPDMQIIIGDHFGSVTSGLTTHAQRLFGR</sequence>
<protein>
    <recommendedName>
        <fullName evidence="6">Molecular chaperone</fullName>
    </recommendedName>
</protein>
<dbReference type="InterPro" id="IPR013126">
    <property type="entry name" value="Hsp_70_fam"/>
</dbReference>
<dbReference type="STRING" id="1799789.AX660_00210"/>
<accession>A0A136A6R7</accession>
<dbReference type="InterPro" id="IPR043129">
    <property type="entry name" value="ATPase_NBD"/>
</dbReference>
<dbReference type="GO" id="GO:0005524">
    <property type="term" value="F:ATP binding"/>
    <property type="evidence" value="ECO:0007669"/>
    <property type="project" value="UniProtKB-KW"/>
</dbReference>
<evidence type="ECO:0000256" key="3">
    <source>
        <dbReference type="ARBA" id="ARBA00022840"/>
    </source>
</evidence>
<dbReference type="EMBL" id="LSNE01000001">
    <property type="protein sequence ID" value="KXI30929.1"/>
    <property type="molecule type" value="Genomic_DNA"/>
</dbReference>
<dbReference type="Gene3D" id="3.30.420.40">
    <property type="match status" value="4"/>
</dbReference>
<reference evidence="5" key="1">
    <citation type="submission" date="2016-02" db="EMBL/GenBank/DDBJ databases">
        <authorList>
            <person name="Schultz-Johansen M."/>
            <person name="Glaring M.A."/>
            <person name="Bech P.K."/>
            <person name="Stougaard P."/>
        </authorList>
    </citation>
    <scope>NUCLEOTIDE SEQUENCE [LARGE SCALE GENOMIC DNA]</scope>
    <source>
        <strain evidence="5">S66</strain>
    </source>
</reference>
<dbReference type="PANTHER" id="PTHR19375">
    <property type="entry name" value="HEAT SHOCK PROTEIN 70KDA"/>
    <property type="match status" value="1"/>
</dbReference>
<evidence type="ECO:0000313" key="5">
    <source>
        <dbReference type="Proteomes" id="UP000070299"/>
    </source>
</evidence>
<dbReference type="Gene3D" id="3.90.640.10">
    <property type="entry name" value="Actin, Chain A, domain 4"/>
    <property type="match status" value="2"/>
</dbReference>
<comment type="caution">
    <text evidence="4">The sequence shown here is derived from an EMBL/GenBank/DDBJ whole genome shotgun (WGS) entry which is preliminary data.</text>
</comment>
<gene>
    <name evidence="4" type="ORF">AX660_00210</name>
</gene>
<keyword evidence="2" id="KW-0547">Nucleotide-binding</keyword>
<dbReference type="Pfam" id="PF06723">
    <property type="entry name" value="MreB_Mbl"/>
    <property type="match status" value="1"/>
</dbReference>
<dbReference type="Proteomes" id="UP000070299">
    <property type="component" value="Unassembled WGS sequence"/>
</dbReference>
<dbReference type="GO" id="GO:0140662">
    <property type="term" value="F:ATP-dependent protein folding chaperone"/>
    <property type="evidence" value="ECO:0007669"/>
    <property type="project" value="InterPro"/>
</dbReference>
<comment type="similarity">
    <text evidence="1">Belongs to the heat shock protein 70 family.</text>
</comment>
<dbReference type="InterPro" id="IPR056546">
    <property type="entry name" value="MreB_MamK-like"/>
</dbReference>
<dbReference type="RefSeq" id="WP_068370756.1">
    <property type="nucleotide sequence ID" value="NZ_LSNE01000001.1"/>
</dbReference>
<dbReference type="NCBIfam" id="NF008673">
    <property type="entry name" value="PRK11678.1"/>
    <property type="match status" value="1"/>
</dbReference>
<name>A0A136A6R7_9ALTE</name>
<dbReference type="SUPFAM" id="SSF53067">
    <property type="entry name" value="Actin-like ATPase domain"/>
    <property type="match status" value="2"/>
</dbReference>
<keyword evidence="5" id="KW-1185">Reference proteome</keyword>